<keyword evidence="8" id="KW-1185">Reference proteome</keyword>
<dbReference type="RefSeq" id="WP_092986878.1">
    <property type="nucleotide sequence ID" value="NZ_FNFY01000017.1"/>
</dbReference>
<protein>
    <submittedName>
        <fullName evidence="7">ABC-2 type transport system permease protein</fullName>
    </submittedName>
</protein>
<feature type="transmembrane region" description="Helical" evidence="5">
    <location>
        <begin position="299"/>
        <end position="317"/>
    </location>
</feature>
<feature type="transmembrane region" description="Helical" evidence="5">
    <location>
        <begin position="324"/>
        <end position="347"/>
    </location>
</feature>
<evidence type="ECO:0000256" key="2">
    <source>
        <dbReference type="ARBA" id="ARBA00022692"/>
    </source>
</evidence>
<evidence type="ECO:0000256" key="1">
    <source>
        <dbReference type="ARBA" id="ARBA00004141"/>
    </source>
</evidence>
<keyword evidence="4 5" id="KW-0472">Membrane</keyword>
<keyword evidence="3 5" id="KW-1133">Transmembrane helix</keyword>
<feature type="domain" description="ABC-2 type transporter transmembrane" evidence="6">
    <location>
        <begin position="25"/>
        <end position="396"/>
    </location>
</feature>
<evidence type="ECO:0000256" key="4">
    <source>
        <dbReference type="ARBA" id="ARBA00023136"/>
    </source>
</evidence>
<evidence type="ECO:0000313" key="7">
    <source>
        <dbReference type="EMBL" id="SDK99190.1"/>
    </source>
</evidence>
<dbReference type="InterPro" id="IPR051328">
    <property type="entry name" value="T7SS_ABC-Transporter"/>
</dbReference>
<dbReference type="Gene3D" id="3.40.1710.10">
    <property type="entry name" value="abc type-2 transporter like domain"/>
    <property type="match status" value="1"/>
</dbReference>
<dbReference type="InterPro" id="IPR013525">
    <property type="entry name" value="ABC2_TM"/>
</dbReference>
<dbReference type="Proteomes" id="UP000199008">
    <property type="component" value="Unassembled WGS sequence"/>
</dbReference>
<proteinExistence type="predicted"/>
<gene>
    <name evidence="7" type="ORF">SAMN05216216_1173</name>
</gene>
<dbReference type="OrthoDB" id="2433097at2"/>
<dbReference type="PANTHER" id="PTHR43077:SF10">
    <property type="entry name" value="TRANSPORT PERMEASE PROTEIN"/>
    <property type="match status" value="1"/>
</dbReference>
<comment type="subcellular location">
    <subcellularLocation>
        <location evidence="1">Membrane</location>
        <topology evidence="1">Multi-pass membrane protein</topology>
    </subcellularLocation>
</comment>
<dbReference type="GO" id="GO:0140359">
    <property type="term" value="F:ABC-type transporter activity"/>
    <property type="evidence" value="ECO:0007669"/>
    <property type="project" value="InterPro"/>
</dbReference>
<dbReference type="EMBL" id="FNFY01000017">
    <property type="protein sequence ID" value="SDK99190.1"/>
    <property type="molecule type" value="Genomic_DNA"/>
</dbReference>
<name>A0A1G9GEU7_9BACL</name>
<feature type="transmembrane region" description="Helical" evidence="5">
    <location>
        <begin position="213"/>
        <end position="236"/>
    </location>
</feature>
<feature type="transmembrane region" description="Helical" evidence="5">
    <location>
        <begin position="27"/>
        <end position="47"/>
    </location>
</feature>
<dbReference type="Pfam" id="PF12698">
    <property type="entry name" value="ABC2_membrane_3"/>
    <property type="match status" value="1"/>
</dbReference>
<dbReference type="GO" id="GO:0016020">
    <property type="term" value="C:membrane"/>
    <property type="evidence" value="ECO:0007669"/>
    <property type="project" value="UniProtKB-SubCell"/>
</dbReference>
<evidence type="ECO:0000256" key="3">
    <source>
        <dbReference type="ARBA" id="ARBA00022989"/>
    </source>
</evidence>
<evidence type="ECO:0000259" key="6">
    <source>
        <dbReference type="Pfam" id="PF12698"/>
    </source>
</evidence>
<evidence type="ECO:0000256" key="5">
    <source>
        <dbReference type="SAM" id="Phobius"/>
    </source>
</evidence>
<sequence>MKTLKHIFVFLANDINRMKRKWLSLPLIYISPLIFVSLVIWMASLLFSPDEEAPVSVGVVNLDDSDETQEMVSLLVEATDVAEGLKLEGLEHEEASEQIENDDIAAYIVFPPEFFTKMIQGEESRLEVVGNPNRVLESHVVNEVIETVVRHIRSSQANILTINHYAENFGMDADQRNELMLNQFISFFLQTLSSDTMMDESESAHHMSTGYEYFIINGMFIIISIWVLVTHLALVQDVRQQLRNRMRMFGATYIAEGTAKTLLTFTVTVLMSILFLYIVTKIDGLYIVGENFVRVSVLMGLYITALALVLLLIDWVIPSFKAALLVKAAVLFSVLLFAGALIPRIYFPIYFETIFDFSFSYQALNWIEEIMLGSRFSFELDVLLISIIVLSVMLIAAGLWKERRVR</sequence>
<dbReference type="STRING" id="576118.SAMN05216216_1173"/>
<accession>A0A1G9GEU7</accession>
<evidence type="ECO:0000313" key="8">
    <source>
        <dbReference type="Proteomes" id="UP000199008"/>
    </source>
</evidence>
<keyword evidence="2 5" id="KW-0812">Transmembrane</keyword>
<dbReference type="PANTHER" id="PTHR43077">
    <property type="entry name" value="TRANSPORT PERMEASE YVFS-RELATED"/>
    <property type="match status" value="1"/>
</dbReference>
<organism evidence="7 8">
    <name type="scientific">Lacicoccus qingdaonensis</name>
    <dbReference type="NCBI Taxonomy" id="576118"/>
    <lineage>
        <taxon>Bacteria</taxon>
        <taxon>Bacillati</taxon>
        <taxon>Bacillota</taxon>
        <taxon>Bacilli</taxon>
        <taxon>Bacillales</taxon>
        <taxon>Salinicoccaceae</taxon>
        <taxon>Lacicoccus</taxon>
    </lineage>
</organism>
<feature type="transmembrane region" description="Helical" evidence="5">
    <location>
        <begin position="382"/>
        <end position="400"/>
    </location>
</feature>
<dbReference type="AlphaFoldDB" id="A0A1G9GEU7"/>
<reference evidence="8" key="1">
    <citation type="submission" date="2016-10" db="EMBL/GenBank/DDBJ databases">
        <authorList>
            <person name="Varghese N."/>
            <person name="Submissions S."/>
        </authorList>
    </citation>
    <scope>NUCLEOTIDE SEQUENCE [LARGE SCALE GENOMIC DNA]</scope>
    <source>
        <strain evidence="8">CGMCC 1.8895</strain>
    </source>
</reference>
<feature type="transmembrane region" description="Helical" evidence="5">
    <location>
        <begin position="257"/>
        <end position="279"/>
    </location>
</feature>